<dbReference type="KEGG" id="fro:AALO17_19590"/>
<proteinExistence type="predicted"/>
<protein>
    <submittedName>
        <fullName evidence="1">Uncharacterized protein</fullName>
    </submittedName>
</protein>
<reference evidence="1 2" key="1">
    <citation type="journal article" date="2016" name="Gut Pathog.">
        <title>Whole genome sequencing of "Faecalibaculum rodentium" ALO17, isolated from C57BL/6J laboratory mouse feces.</title>
        <authorList>
            <person name="Lim S."/>
            <person name="Chang D.H."/>
            <person name="Ahn S."/>
            <person name="Kim B.C."/>
        </authorList>
    </citation>
    <scope>NUCLEOTIDE SEQUENCE [LARGE SCALE GENOMIC DNA]</scope>
    <source>
        <strain evidence="1 2">Alo17</strain>
    </source>
</reference>
<dbReference type="EMBL" id="CP011391">
    <property type="protein sequence ID" value="AMK55093.1"/>
    <property type="molecule type" value="Genomic_DNA"/>
</dbReference>
<dbReference type="STRING" id="1702221.AALO17_19590"/>
<sequence>MRLSDLLKPHIPLLIPDETGPFSWIPSFAAADLSTAPGHACNPSRTGCQPRQTAGFFCILSAIRAADTKKEAEASFCALICCRTLRPAAR</sequence>
<dbReference type="Proteomes" id="UP000069771">
    <property type="component" value="Chromosome"/>
</dbReference>
<organism evidence="1 2">
    <name type="scientific">Faecalibaculum rodentium</name>
    <dbReference type="NCBI Taxonomy" id="1702221"/>
    <lineage>
        <taxon>Bacteria</taxon>
        <taxon>Bacillati</taxon>
        <taxon>Bacillota</taxon>
        <taxon>Erysipelotrichia</taxon>
        <taxon>Erysipelotrichales</taxon>
        <taxon>Erysipelotrichaceae</taxon>
        <taxon>Faecalibaculum</taxon>
    </lineage>
</organism>
<evidence type="ECO:0000313" key="1">
    <source>
        <dbReference type="EMBL" id="AMK55093.1"/>
    </source>
</evidence>
<keyword evidence="2" id="KW-1185">Reference proteome</keyword>
<gene>
    <name evidence="1" type="ORF">AALO17_19590</name>
</gene>
<accession>A0A140DWR6</accession>
<evidence type="ECO:0000313" key="2">
    <source>
        <dbReference type="Proteomes" id="UP000069771"/>
    </source>
</evidence>
<dbReference type="AlphaFoldDB" id="A0A140DWR6"/>
<name>A0A140DWR6_9FIRM</name>